<comment type="caution">
    <text evidence="1">The sequence shown here is derived from an EMBL/GenBank/DDBJ whole genome shotgun (WGS) entry which is preliminary data.</text>
</comment>
<dbReference type="AlphaFoldDB" id="N8XXG3"/>
<dbReference type="Proteomes" id="UP000018438">
    <property type="component" value="Unassembled WGS sequence"/>
</dbReference>
<accession>N8XXG3</accession>
<dbReference type="HOGENOM" id="CLU_3303236_0_0_6"/>
<sequence>MAYTDWGLKRYLFLDDSNILLISAQGVEKGISHKEDEAE</sequence>
<protein>
    <submittedName>
        <fullName evidence="1">Uncharacterized protein</fullName>
    </submittedName>
</protein>
<proteinExistence type="predicted"/>
<evidence type="ECO:0000313" key="2">
    <source>
        <dbReference type="Proteomes" id="UP000018438"/>
    </source>
</evidence>
<organism evidence="1 2">
    <name type="scientific">Acinetobacter schindleri NIPH 900</name>
    <dbReference type="NCBI Taxonomy" id="1217675"/>
    <lineage>
        <taxon>Bacteria</taxon>
        <taxon>Pseudomonadati</taxon>
        <taxon>Pseudomonadota</taxon>
        <taxon>Gammaproteobacteria</taxon>
        <taxon>Moraxellales</taxon>
        <taxon>Moraxellaceae</taxon>
        <taxon>Acinetobacter</taxon>
    </lineage>
</organism>
<dbReference type="EMBL" id="APPI01000012">
    <property type="protein sequence ID" value="ENV13769.1"/>
    <property type="molecule type" value="Genomic_DNA"/>
</dbReference>
<gene>
    <name evidence="1" type="ORF">F965_00867</name>
</gene>
<name>N8XXG3_9GAMM</name>
<evidence type="ECO:0000313" key="1">
    <source>
        <dbReference type="EMBL" id="ENV13769.1"/>
    </source>
</evidence>
<keyword evidence="2" id="KW-1185">Reference proteome</keyword>
<reference evidence="1 2" key="1">
    <citation type="submission" date="2013-02" db="EMBL/GenBank/DDBJ databases">
        <title>The Genome Sequence of Acinetobacter schindleri NIPH 900.</title>
        <authorList>
            <consortium name="The Broad Institute Genome Sequencing Platform"/>
            <consortium name="The Broad Institute Genome Sequencing Center for Infectious Disease"/>
            <person name="Cerqueira G."/>
            <person name="Feldgarden M."/>
            <person name="Courvalin P."/>
            <person name="Perichon B."/>
            <person name="Grillot-Courvalin C."/>
            <person name="Clermont D."/>
            <person name="Rocha E."/>
            <person name="Yoon E.-J."/>
            <person name="Nemec A."/>
            <person name="Walker B."/>
            <person name="Young S.K."/>
            <person name="Zeng Q."/>
            <person name="Gargeya S."/>
            <person name="Fitzgerald M."/>
            <person name="Haas B."/>
            <person name="Abouelleil A."/>
            <person name="Alvarado L."/>
            <person name="Arachchi H.M."/>
            <person name="Berlin A.M."/>
            <person name="Chapman S.B."/>
            <person name="Dewar J."/>
            <person name="Goldberg J."/>
            <person name="Griggs A."/>
            <person name="Gujja S."/>
            <person name="Hansen M."/>
            <person name="Howarth C."/>
            <person name="Imamovic A."/>
            <person name="Larimer J."/>
            <person name="McCowan C."/>
            <person name="Murphy C."/>
            <person name="Neiman D."/>
            <person name="Pearson M."/>
            <person name="Priest M."/>
            <person name="Roberts A."/>
            <person name="Saif S."/>
            <person name="Shea T."/>
            <person name="Sisk P."/>
            <person name="Sykes S."/>
            <person name="Wortman J."/>
            <person name="Nusbaum C."/>
            <person name="Birren B."/>
        </authorList>
    </citation>
    <scope>NUCLEOTIDE SEQUENCE [LARGE SCALE GENOMIC DNA]</scope>
    <source>
        <strain evidence="1 2">NIPH 900</strain>
    </source>
</reference>